<name>A0A1A9ZXJ3_GLOPL</name>
<protein>
    <submittedName>
        <fullName evidence="1">Uncharacterized protein</fullName>
    </submittedName>
</protein>
<dbReference type="AlphaFoldDB" id="A0A1A9ZXJ3"/>
<dbReference type="EnsemblMetazoa" id="GPAI028228-RA">
    <property type="protein sequence ID" value="GPAI028228-PA"/>
    <property type="gene ID" value="GPAI028228"/>
</dbReference>
<proteinExistence type="predicted"/>
<reference evidence="2" key="1">
    <citation type="submission" date="2014-03" db="EMBL/GenBank/DDBJ databases">
        <authorList>
            <person name="Aksoy S."/>
            <person name="Warren W."/>
            <person name="Wilson R.K."/>
        </authorList>
    </citation>
    <scope>NUCLEOTIDE SEQUENCE [LARGE SCALE GENOMIC DNA]</scope>
    <source>
        <strain evidence="2">IAEA</strain>
    </source>
</reference>
<sequence>MNRTQVTKPRATALGRNEYIVDNESAFPHQNASLFFAFGEGARITRPEYLTPINMEEIQRKIANTQTSPNLATSPHCNMTIIKGGSQNSLIFFKNESWSTSDDFANLNVGKYACEASTASQHSFQNLERYLGYVPTDINLSMLFVGRRRIVSYISTSHLSLLISFFRLHPRKRSDQRSVVHSTMEF</sequence>
<evidence type="ECO:0000313" key="1">
    <source>
        <dbReference type="EnsemblMetazoa" id="GPAI028228-PA"/>
    </source>
</evidence>
<accession>A0A1A9ZXJ3</accession>
<dbReference type="VEuPathDB" id="VectorBase:GPAI028228"/>
<reference evidence="1" key="2">
    <citation type="submission" date="2020-05" db="UniProtKB">
        <authorList>
            <consortium name="EnsemblMetazoa"/>
        </authorList>
    </citation>
    <scope>IDENTIFICATION</scope>
    <source>
        <strain evidence="1">IAEA</strain>
    </source>
</reference>
<evidence type="ECO:0000313" key="2">
    <source>
        <dbReference type="Proteomes" id="UP000092445"/>
    </source>
</evidence>
<dbReference type="Proteomes" id="UP000092445">
    <property type="component" value="Unassembled WGS sequence"/>
</dbReference>
<organism evidence="1 2">
    <name type="scientific">Glossina pallidipes</name>
    <name type="common">Tsetse fly</name>
    <dbReference type="NCBI Taxonomy" id="7398"/>
    <lineage>
        <taxon>Eukaryota</taxon>
        <taxon>Metazoa</taxon>
        <taxon>Ecdysozoa</taxon>
        <taxon>Arthropoda</taxon>
        <taxon>Hexapoda</taxon>
        <taxon>Insecta</taxon>
        <taxon>Pterygota</taxon>
        <taxon>Neoptera</taxon>
        <taxon>Endopterygota</taxon>
        <taxon>Diptera</taxon>
        <taxon>Brachycera</taxon>
        <taxon>Muscomorpha</taxon>
        <taxon>Hippoboscoidea</taxon>
        <taxon>Glossinidae</taxon>
        <taxon>Glossina</taxon>
    </lineage>
</organism>
<keyword evidence="2" id="KW-1185">Reference proteome</keyword>